<organism evidence="1 2">
    <name type="scientific">Piscirickettsia litoralis</name>
    <dbReference type="NCBI Taxonomy" id="1891921"/>
    <lineage>
        <taxon>Bacteria</taxon>
        <taxon>Pseudomonadati</taxon>
        <taxon>Pseudomonadota</taxon>
        <taxon>Gammaproteobacteria</taxon>
        <taxon>Thiotrichales</taxon>
        <taxon>Piscirickettsiaceae</taxon>
        <taxon>Piscirickettsia</taxon>
    </lineage>
</organism>
<protein>
    <recommendedName>
        <fullName evidence="3">Transposase</fullName>
    </recommendedName>
</protein>
<sequence>MAKNKILRDAQFYQLTDRGKVAPIFLFWSKPIKRNISMPLEDFIIAVCYLIADIDNQLPDITQFRSCEFTLVQGARSY</sequence>
<evidence type="ECO:0000313" key="2">
    <source>
        <dbReference type="Proteomes" id="UP000094329"/>
    </source>
</evidence>
<comment type="caution">
    <text evidence="1">The sequence shown here is derived from an EMBL/GenBank/DDBJ whole genome shotgun (WGS) entry which is preliminary data.</text>
</comment>
<dbReference type="EMBL" id="MDTU01000001">
    <property type="protein sequence ID" value="ODN41691.1"/>
    <property type="molecule type" value="Genomic_DNA"/>
</dbReference>
<keyword evidence="2" id="KW-1185">Reference proteome</keyword>
<name>A0ABX3A203_9GAMM</name>
<reference evidence="1 2" key="1">
    <citation type="submission" date="2016-08" db="EMBL/GenBank/DDBJ databases">
        <title>Draft genome sequence of Candidatus Piscirickettsia litoralis, from seawater.</title>
        <authorList>
            <person name="Wan X."/>
            <person name="Lee A.J."/>
            <person name="Hou S."/>
            <person name="Donachie S.P."/>
        </authorList>
    </citation>
    <scope>NUCLEOTIDE SEQUENCE [LARGE SCALE GENOMIC DNA]</scope>
    <source>
        <strain evidence="1 2">Y2</strain>
    </source>
</reference>
<evidence type="ECO:0000313" key="1">
    <source>
        <dbReference type="EMBL" id="ODN41691.1"/>
    </source>
</evidence>
<evidence type="ECO:0008006" key="3">
    <source>
        <dbReference type="Google" id="ProtNLM"/>
    </source>
</evidence>
<gene>
    <name evidence="1" type="ORF">BGC07_00210</name>
</gene>
<dbReference type="Proteomes" id="UP000094329">
    <property type="component" value="Unassembled WGS sequence"/>
</dbReference>
<proteinExistence type="predicted"/>
<accession>A0ABX3A203</accession>